<feature type="chain" id="PRO_5047200524" evidence="1">
    <location>
        <begin position="27"/>
        <end position="109"/>
    </location>
</feature>
<protein>
    <submittedName>
        <fullName evidence="2">Uncharacterized protein</fullName>
    </submittedName>
</protein>
<name>A0ABP3VTF4_CLOSU</name>
<keyword evidence="3" id="KW-1185">Reference proteome</keyword>
<evidence type="ECO:0000313" key="2">
    <source>
        <dbReference type="EMBL" id="GAA0765244.1"/>
    </source>
</evidence>
<reference evidence="3" key="1">
    <citation type="journal article" date="2019" name="Int. J. Syst. Evol. Microbiol.">
        <title>The Global Catalogue of Microorganisms (GCM) 10K type strain sequencing project: providing services to taxonomists for standard genome sequencing and annotation.</title>
        <authorList>
            <consortium name="The Broad Institute Genomics Platform"/>
            <consortium name="The Broad Institute Genome Sequencing Center for Infectious Disease"/>
            <person name="Wu L."/>
            <person name="Ma J."/>
        </authorList>
    </citation>
    <scope>NUCLEOTIDE SEQUENCE [LARGE SCALE GENOMIC DNA]</scope>
    <source>
        <strain evidence="3">JCM 1417</strain>
    </source>
</reference>
<accession>A0ABP3VTF4</accession>
<organism evidence="2 3">
    <name type="scientific">Clostridium subterminale</name>
    <dbReference type="NCBI Taxonomy" id="1550"/>
    <lineage>
        <taxon>Bacteria</taxon>
        <taxon>Bacillati</taxon>
        <taxon>Bacillota</taxon>
        <taxon>Clostridia</taxon>
        <taxon>Eubacteriales</taxon>
        <taxon>Clostridiaceae</taxon>
        <taxon>Clostridium</taxon>
    </lineage>
</organism>
<keyword evidence="1" id="KW-0732">Signal</keyword>
<proteinExistence type="predicted"/>
<dbReference type="RefSeq" id="WP_343822716.1">
    <property type="nucleotide sequence ID" value="NZ_BAAACI010000001.1"/>
</dbReference>
<comment type="caution">
    <text evidence="2">The sequence shown here is derived from an EMBL/GenBank/DDBJ whole genome shotgun (WGS) entry which is preliminary data.</text>
</comment>
<gene>
    <name evidence="2" type="ORF">GCM10008908_01500</name>
</gene>
<feature type="signal peptide" evidence="1">
    <location>
        <begin position="1"/>
        <end position="26"/>
    </location>
</feature>
<dbReference type="Proteomes" id="UP001501047">
    <property type="component" value="Unassembled WGS sequence"/>
</dbReference>
<evidence type="ECO:0000256" key="1">
    <source>
        <dbReference type="SAM" id="SignalP"/>
    </source>
</evidence>
<dbReference type="EMBL" id="BAAACI010000001">
    <property type="protein sequence ID" value="GAA0765244.1"/>
    <property type="molecule type" value="Genomic_DNA"/>
</dbReference>
<sequence length="109" mass="12279">MKKFTAILLISITLVLSTFASTRVFAENVFTEGVYKATDFNLSPNETYVVQNISPDSSVFLTLYDENQLIIQSIRLEPKSAKYNLIPLKPDYRIVIVGNGQIFIDKGTQ</sequence>
<evidence type="ECO:0000313" key="3">
    <source>
        <dbReference type="Proteomes" id="UP001501047"/>
    </source>
</evidence>